<dbReference type="SUPFAM" id="SSF53474">
    <property type="entry name" value="alpha/beta-Hydrolases"/>
    <property type="match status" value="1"/>
</dbReference>
<dbReference type="GO" id="GO:0008239">
    <property type="term" value="F:dipeptidyl-peptidase activity"/>
    <property type="evidence" value="ECO:0007669"/>
    <property type="project" value="TreeGrafter"/>
</dbReference>
<comment type="caution">
    <text evidence="6">The sequence shown here is derived from an EMBL/GenBank/DDBJ whole genome shotgun (WGS) entry which is preliminary data.</text>
</comment>
<sequence length="490" mass="52989">MLALLLVESALSTPIPTSQPGALQLYPPTKLARFSVALDHFRFRRGEHRFGLRYATYESFAPNRTAPVLFYCGNEGALETFYNHTGAMFELAQRIGAYVLFVEHRFYGDSLPFGRDSFSNDALQYLSIEQALADYAEVIVALPRLLGCRGTGRNAASGRCDTVLFGGSYGGMLAAWHRYKYPHLSRGAVASGAPVDFYPGEQVQPAFLAAVAAAYDSYGASEAGCAAALLAALHAADVATPSELASAGVRACAPLDSSSPERYAFYARGAVASIAMLDYPYPCDFVAPLPANPLRRACAALASEAEAPLPALHRAVLGYVNASGDLPCVDLRAELVGQGLASARGAREHGSDLGVTAWNYQACTELLLEPITSDGYGFYPESAPQLASVSRRCEELFGVEPRPFWMELSFGRGADFRQASNIFFSENDKDPWHVGTRTVPAHGGVNDTVTRFVARGGAHHQDLRFASVWDAPDVHKARALEESAIRQWLR</sequence>
<comment type="similarity">
    <text evidence="1">Belongs to the peptidase S28 family.</text>
</comment>
<evidence type="ECO:0000256" key="3">
    <source>
        <dbReference type="ARBA" id="ARBA00022729"/>
    </source>
</evidence>
<reference evidence="6 7" key="1">
    <citation type="journal article" date="2024" name="Science">
        <title>Giant polyketide synthase enzymes in the biosynthesis of giant marine polyether toxins.</title>
        <authorList>
            <person name="Fallon T.R."/>
            <person name="Shende V.V."/>
            <person name="Wierzbicki I.H."/>
            <person name="Pendleton A.L."/>
            <person name="Watervoot N.F."/>
            <person name="Auber R.P."/>
            <person name="Gonzalez D.J."/>
            <person name="Wisecaver J.H."/>
            <person name="Moore B.S."/>
        </authorList>
    </citation>
    <scope>NUCLEOTIDE SEQUENCE [LARGE SCALE GENOMIC DNA]</scope>
    <source>
        <strain evidence="6 7">12B1</strain>
    </source>
</reference>
<dbReference type="AlphaFoldDB" id="A0AB34JQ09"/>
<proteinExistence type="inferred from homology"/>
<evidence type="ECO:0000256" key="5">
    <source>
        <dbReference type="ARBA" id="ARBA00023180"/>
    </source>
</evidence>
<dbReference type="Gene3D" id="1.20.120.980">
    <property type="entry name" value="Serine carboxypeptidase S28, SKS domain"/>
    <property type="match status" value="1"/>
</dbReference>
<protein>
    <recommendedName>
        <fullName evidence="8">Lysosomal Pro-X carboxypeptidase</fullName>
    </recommendedName>
</protein>
<dbReference type="EMBL" id="JBGBPQ010000005">
    <property type="protein sequence ID" value="KAL1524159.1"/>
    <property type="molecule type" value="Genomic_DNA"/>
</dbReference>
<organism evidence="6 7">
    <name type="scientific">Prymnesium parvum</name>
    <name type="common">Toxic golden alga</name>
    <dbReference type="NCBI Taxonomy" id="97485"/>
    <lineage>
        <taxon>Eukaryota</taxon>
        <taxon>Haptista</taxon>
        <taxon>Haptophyta</taxon>
        <taxon>Prymnesiophyceae</taxon>
        <taxon>Prymnesiales</taxon>
        <taxon>Prymnesiaceae</taxon>
        <taxon>Prymnesium</taxon>
    </lineage>
</organism>
<keyword evidence="5" id="KW-0325">Glycoprotein</keyword>
<evidence type="ECO:0000313" key="6">
    <source>
        <dbReference type="EMBL" id="KAL1524159.1"/>
    </source>
</evidence>
<evidence type="ECO:0008006" key="8">
    <source>
        <dbReference type="Google" id="ProtNLM"/>
    </source>
</evidence>
<accession>A0AB34JQ09</accession>
<dbReference type="GO" id="GO:0070008">
    <property type="term" value="F:serine-type exopeptidase activity"/>
    <property type="evidence" value="ECO:0007669"/>
    <property type="project" value="InterPro"/>
</dbReference>
<keyword evidence="7" id="KW-1185">Reference proteome</keyword>
<evidence type="ECO:0000256" key="4">
    <source>
        <dbReference type="ARBA" id="ARBA00022801"/>
    </source>
</evidence>
<dbReference type="PANTHER" id="PTHR11010">
    <property type="entry name" value="PROTEASE S28 PRO-X CARBOXYPEPTIDASE-RELATED"/>
    <property type="match status" value="1"/>
</dbReference>
<name>A0AB34JQ09_PRYPA</name>
<dbReference type="PANTHER" id="PTHR11010:SF38">
    <property type="entry name" value="LYSOSOMAL PRO-X CARBOXYPEPTIDASE"/>
    <property type="match status" value="1"/>
</dbReference>
<dbReference type="InterPro" id="IPR042269">
    <property type="entry name" value="Ser_carbopepase_S28_SKS"/>
</dbReference>
<dbReference type="InterPro" id="IPR029058">
    <property type="entry name" value="AB_hydrolase_fold"/>
</dbReference>
<evidence type="ECO:0000256" key="1">
    <source>
        <dbReference type="ARBA" id="ARBA00011079"/>
    </source>
</evidence>
<dbReference type="Proteomes" id="UP001515480">
    <property type="component" value="Unassembled WGS sequence"/>
</dbReference>
<keyword evidence="4" id="KW-0378">Hydrolase</keyword>
<evidence type="ECO:0000313" key="7">
    <source>
        <dbReference type="Proteomes" id="UP001515480"/>
    </source>
</evidence>
<dbReference type="InterPro" id="IPR008758">
    <property type="entry name" value="Peptidase_S28"/>
</dbReference>
<gene>
    <name evidence="6" type="ORF">AB1Y20_019068</name>
</gene>
<keyword evidence="2" id="KW-0645">Protease</keyword>
<evidence type="ECO:0000256" key="2">
    <source>
        <dbReference type="ARBA" id="ARBA00022670"/>
    </source>
</evidence>
<dbReference type="Pfam" id="PF05577">
    <property type="entry name" value="Peptidase_S28"/>
    <property type="match status" value="1"/>
</dbReference>
<dbReference type="GO" id="GO:0006508">
    <property type="term" value="P:proteolysis"/>
    <property type="evidence" value="ECO:0007669"/>
    <property type="project" value="UniProtKB-KW"/>
</dbReference>
<dbReference type="Gene3D" id="3.40.50.1820">
    <property type="entry name" value="alpha/beta hydrolase"/>
    <property type="match status" value="1"/>
</dbReference>
<keyword evidence="3" id="KW-0732">Signal</keyword>